<dbReference type="InterPro" id="IPR036388">
    <property type="entry name" value="WH-like_DNA-bd_sf"/>
</dbReference>
<sequence>MSTPLAVDTLARLGTPSTGAPRTLLDMARQTQTMRATVAAFFPRDIFRDSAWDMMLETFVAGEEGRNLCVKQVILVSGETSTSALRRIDRLEAAGLMARRVDPADHRRVSVTLTVKGHDAMAAMLRSLFVTGDRPVRTGAAPQGFHPAYLPGLSN</sequence>
<evidence type="ECO:0008006" key="3">
    <source>
        <dbReference type="Google" id="ProtNLM"/>
    </source>
</evidence>
<comment type="caution">
    <text evidence="1">The sequence shown here is derived from an EMBL/GenBank/DDBJ whole genome shotgun (WGS) entry which is preliminary data.</text>
</comment>
<protein>
    <recommendedName>
        <fullName evidence="3">MarR family transcriptional regulator</fullName>
    </recommendedName>
</protein>
<dbReference type="EMBL" id="JACHNY010000001">
    <property type="protein sequence ID" value="MBB4616506.1"/>
    <property type="molecule type" value="Genomic_DNA"/>
</dbReference>
<accession>A0A7W7AGF2</accession>
<evidence type="ECO:0000313" key="2">
    <source>
        <dbReference type="Proteomes" id="UP000574769"/>
    </source>
</evidence>
<dbReference type="AlphaFoldDB" id="A0A7W7AGF2"/>
<organism evidence="1 2">
    <name type="scientific">Sphingomonas abaci</name>
    <dbReference type="NCBI Taxonomy" id="237611"/>
    <lineage>
        <taxon>Bacteria</taxon>
        <taxon>Pseudomonadati</taxon>
        <taxon>Pseudomonadota</taxon>
        <taxon>Alphaproteobacteria</taxon>
        <taxon>Sphingomonadales</taxon>
        <taxon>Sphingomonadaceae</taxon>
        <taxon>Sphingomonas</taxon>
    </lineage>
</organism>
<reference evidence="1 2" key="1">
    <citation type="submission" date="2020-08" db="EMBL/GenBank/DDBJ databases">
        <title>Genomic Encyclopedia of Type Strains, Phase IV (KMG-IV): sequencing the most valuable type-strain genomes for metagenomic binning, comparative biology and taxonomic classification.</title>
        <authorList>
            <person name="Goeker M."/>
        </authorList>
    </citation>
    <scope>NUCLEOTIDE SEQUENCE [LARGE SCALE GENOMIC DNA]</scope>
    <source>
        <strain evidence="1 2">DSM 15867</strain>
    </source>
</reference>
<keyword evidence="2" id="KW-1185">Reference proteome</keyword>
<dbReference type="RefSeq" id="WP_184111408.1">
    <property type="nucleotide sequence ID" value="NZ_JACHNY010000001.1"/>
</dbReference>
<dbReference type="InterPro" id="IPR036390">
    <property type="entry name" value="WH_DNA-bd_sf"/>
</dbReference>
<name>A0A7W7AGF2_9SPHN</name>
<dbReference type="SUPFAM" id="SSF46785">
    <property type="entry name" value="Winged helix' DNA-binding domain"/>
    <property type="match status" value="1"/>
</dbReference>
<evidence type="ECO:0000313" key="1">
    <source>
        <dbReference type="EMBL" id="MBB4616506.1"/>
    </source>
</evidence>
<gene>
    <name evidence="1" type="ORF">GGQ96_000612</name>
</gene>
<dbReference type="Gene3D" id="1.10.10.10">
    <property type="entry name" value="Winged helix-like DNA-binding domain superfamily/Winged helix DNA-binding domain"/>
    <property type="match status" value="1"/>
</dbReference>
<dbReference type="Proteomes" id="UP000574769">
    <property type="component" value="Unassembled WGS sequence"/>
</dbReference>
<proteinExistence type="predicted"/>